<comment type="caution">
    <text evidence="1">The sequence shown here is derived from an EMBL/GenBank/DDBJ whole genome shotgun (WGS) entry which is preliminary data.</text>
</comment>
<keyword evidence="2" id="KW-1185">Reference proteome</keyword>
<sequence>MVRRWVFSVVYWFTAPRCVSPTVEKLWFLAGPQRPRRLEFQSRPIVSFFKSLGLQGRVLLAAVLPLFSVVPQWVRLPAGPLLLHKSRTRSRPDVRPLSLRSTVEIPPLHRSPSPRSQQRPKGLGIVPLLIWV</sequence>
<dbReference type="AlphaFoldDB" id="A0AAV7R6E2"/>
<accession>A0AAV7R6E2</accession>
<evidence type="ECO:0000313" key="2">
    <source>
        <dbReference type="Proteomes" id="UP001066276"/>
    </source>
</evidence>
<gene>
    <name evidence="1" type="ORF">NDU88_000294</name>
</gene>
<protein>
    <recommendedName>
        <fullName evidence="3">Secreted protein</fullName>
    </recommendedName>
</protein>
<dbReference type="EMBL" id="JANPWB010000009">
    <property type="protein sequence ID" value="KAJ1147427.1"/>
    <property type="molecule type" value="Genomic_DNA"/>
</dbReference>
<reference evidence="1" key="1">
    <citation type="journal article" date="2022" name="bioRxiv">
        <title>Sequencing and chromosome-scale assembly of the giantPleurodeles waltlgenome.</title>
        <authorList>
            <person name="Brown T."/>
            <person name="Elewa A."/>
            <person name="Iarovenko S."/>
            <person name="Subramanian E."/>
            <person name="Araus A.J."/>
            <person name="Petzold A."/>
            <person name="Susuki M."/>
            <person name="Suzuki K.-i.T."/>
            <person name="Hayashi T."/>
            <person name="Toyoda A."/>
            <person name="Oliveira C."/>
            <person name="Osipova E."/>
            <person name="Leigh N.D."/>
            <person name="Simon A."/>
            <person name="Yun M.H."/>
        </authorList>
    </citation>
    <scope>NUCLEOTIDE SEQUENCE</scope>
    <source>
        <strain evidence="1">20211129_DDA</strain>
        <tissue evidence="1">Liver</tissue>
    </source>
</reference>
<name>A0AAV7R6E2_PLEWA</name>
<organism evidence="1 2">
    <name type="scientific">Pleurodeles waltl</name>
    <name type="common">Iberian ribbed newt</name>
    <dbReference type="NCBI Taxonomy" id="8319"/>
    <lineage>
        <taxon>Eukaryota</taxon>
        <taxon>Metazoa</taxon>
        <taxon>Chordata</taxon>
        <taxon>Craniata</taxon>
        <taxon>Vertebrata</taxon>
        <taxon>Euteleostomi</taxon>
        <taxon>Amphibia</taxon>
        <taxon>Batrachia</taxon>
        <taxon>Caudata</taxon>
        <taxon>Salamandroidea</taxon>
        <taxon>Salamandridae</taxon>
        <taxon>Pleurodelinae</taxon>
        <taxon>Pleurodeles</taxon>
    </lineage>
</organism>
<evidence type="ECO:0000313" key="1">
    <source>
        <dbReference type="EMBL" id="KAJ1147427.1"/>
    </source>
</evidence>
<proteinExistence type="predicted"/>
<evidence type="ECO:0008006" key="3">
    <source>
        <dbReference type="Google" id="ProtNLM"/>
    </source>
</evidence>
<dbReference type="Proteomes" id="UP001066276">
    <property type="component" value="Chromosome 5"/>
</dbReference>